<organism evidence="3 4">
    <name type="scientific">Orchesella cincta</name>
    <name type="common">Springtail</name>
    <name type="synonym">Podura cincta</name>
    <dbReference type="NCBI Taxonomy" id="48709"/>
    <lineage>
        <taxon>Eukaryota</taxon>
        <taxon>Metazoa</taxon>
        <taxon>Ecdysozoa</taxon>
        <taxon>Arthropoda</taxon>
        <taxon>Hexapoda</taxon>
        <taxon>Collembola</taxon>
        <taxon>Entomobryomorpha</taxon>
        <taxon>Entomobryoidea</taxon>
        <taxon>Orchesellidae</taxon>
        <taxon>Orchesellinae</taxon>
        <taxon>Orchesella</taxon>
    </lineage>
</organism>
<dbReference type="PRINTS" id="PR00838">
    <property type="entry name" value="V5ALLERGEN"/>
</dbReference>
<gene>
    <name evidence="3" type="ORF">Ocin01_10355</name>
</gene>
<dbReference type="PRINTS" id="PR00837">
    <property type="entry name" value="V5TPXLIKE"/>
</dbReference>
<evidence type="ECO:0000313" key="4">
    <source>
        <dbReference type="Proteomes" id="UP000094527"/>
    </source>
</evidence>
<dbReference type="OrthoDB" id="337038at2759"/>
<feature type="domain" description="SCP" evidence="2">
    <location>
        <begin position="162"/>
        <end position="316"/>
    </location>
</feature>
<sequence length="327" mass="37191">MADLKKEIQQFLLSSFMWVVVSSLSTTDIGRNMVVRTHQGVCWYEYLKVLPNTNSRKFGNCYIQAPNVLKQIVSQNLDDKYFGDWMIDLAMVHTPKHYHNCNIYLKDPQKPPKTDHSDTLLESTDGSYPFRGFVHCLVDNLEKTHGKKALSDLKRKFGKEEHWKEVFLNRENEFRKRHGSEPLKLAKQLSTQAQKWADKLAKECNPHHSKNDDPDRQFQGDGTGESLAMASAISVPVEDAALVAANGWYEEIKDYPFPDGYNGNGGDSLFPKIGHFTQSVWKGTLYVGYGYASNKDCSSFKTYVVARYFPAGNMIGDFAENVKPPKD</sequence>
<protein>
    <submittedName>
        <fullName evidence="3">Golgi-associated plant pathogenesis-related protein 1</fullName>
    </submittedName>
</protein>
<evidence type="ECO:0000259" key="2">
    <source>
        <dbReference type="SMART" id="SM00198"/>
    </source>
</evidence>
<dbReference type="SMART" id="SM00198">
    <property type="entry name" value="SCP"/>
    <property type="match status" value="1"/>
</dbReference>
<keyword evidence="4" id="KW-1185">Reference proteome</keyword>
<dbReference type="InterPro" id="IPR002413">
    <property type="entry name" value="V5_allergen-like"/>
</dbReference>
<feature type="compositionally biased region" description="Basic and acidic residues" evidence="1">
    <location>
        <begin position="203"/>
        <end position="218"/>
    </location>
</feature>
<dbReference type="CDD" id="cd05382">
    <property type="entry name" value="CAP_GAPR1-like"/>
    <property type="match status" value="1"/>
</dbReference>
<accession>A0A1D2MTV7</accession>
<evidence type="ECO:0000256" key="1">
    <source>
        <dbReference type="SAM" id="MobiDB-lite"/>
    </source>
</evidence>
<dbReference type="AlphaFoldDB" id="A0A1D2MTV7"/>
<comment type="caution">
    <text evidence="3">The sequence shown here is derived from an EMBL/GenBank/DDBJ whole genome shotgun (WGS) entry which is preliminary data.</text>
</comment>
<evidence type="ECO:0000313" key="3">
    <source>
        <dbReference type="EMBL" id="ODM96328.1"/>
    </source>
</evidence>
<dbReference type="InterPro" id="IPR001283">
    <property type="entry name" value="CRISP-related"/>
</dbReference>
<dbReference type="Pfam" id="PF00188">
    <property type="entry name" value="CAP"/>
    <property type="match status" value="1"/>
</dbReference>
<dbReference type="InterPro" id="IPR014044">
    <property type="entry name" value="CAP_dom"/>
</dbReference>
<dbReference type="Gene3D" id="3.40.33.10">
    <property type="entry name" value="CAP"/>
    <property type="match status" value="1"/>
</dbReference>
<dbReference type="Proteomes" id="UP000094527">
    <property type="component" value="Unassembled WGS sequence"/>
</dbReference>
<proteinExistence type="predicted"/>
<dbReference type="EMBL" id="LJIJ01000552">
    <property type="protein sequence ID" value="ODM96328.1"/>
    <property type="molecule type" value="Genomic_DNA"/>
</dbReference>
<dbReference type="InterPro" id="IPR035940">
    <property type="entry name" value="CAP_sf"/>
</dbReference>
<dbReference type="SUPFAM" id="SSF55797">
    <property type="entry name" value="PR-1-like"/>
    <property type="match status" value="1"/>
</dbReference>
<reference evidence="3 4" key="1">
    <citation type="journal article" date="2016" name="Genome Biol. Evol.">
        <title>Gene Family Evolution Reflects Adaptation to Soil Environmental Stressors in the Genome of the Collembolan Orchesella cincta.</title>
        <authorList>
            <person name="Faddeeva-Vakhrusheva A."/>
            <person name="Derks M.F."/>
            <person name="Anvar S.Y."/>
            <person name="Agamennone V."/>
            <person name="Suring W."/>
            <person name="Smit S."/>
            <person name="van Straalen N.M."/>
            <person name="Roelofs D."/>
        </authorList>
    </citation>
    <scope>NUCLEOTIDE SEQUENCE [LARGE SCALE GENOMIC DNA]</scope>
    <source>
        <tissue evidence="3">Mixed pool</tissue>
    </source>
</reference>
<dbReference type="STRING" id="48709.A0A1D2MTV7"/>
<name>A0A1D2MTV7_ORCCI</name>
<dbReference type="InterPro" id="IPR034113">
    <property type="entry name" value="SCP_GAPR1-like"/>
</dbReference>
<dbReference type="PANTHER" id="PTHR10334">
    <property type="entry name" value="CYSTEINE-RICH SECRETORY PROTEIN-RELATED"/>
    <property type="match status" value="1"/>
</dbReference>
<feature type="region of interest" description="Disordered" evidence="1">
    <location>
        <begin position="203"/>
        <end position="223"/>
    </location>
</feature>